<gene>
    <name evidence="1" type="ORF">B4119_2007</name>
</gene>
<organism evidence="1 2">
    <name type="scientific">Saccharococcus caldoxylosilyticus</name>
    <dbReference type="NCBI Taxonomy" id="81408"/>
    <lineage>
        <taxon>Bacteria</taxon>
        <taxon>Bacillati</taxon>
        <taxon>Bacillota</taxon>
        <taxon>Bacilli</taxon>
        <taxon>Bacillales</taxon>
        <taxon>Anoxybacillaceae</taxon>
        <taxon>Saccharococcus</taxon>
    </lineage>
</organism>
<comment type="caution">
    <text evidence="1">The sequence shown here is derived from an EMBL/GenBank/DDBJ whole genome shotgun (WGS) entry which is preliminary data.</text>
</comment>
<dbReference type="EMBL" id="LQYS01000096">
    <property type="protein sequence ID" value="KYD09569.1"/>
    <property type="molecule type" value="Genomic_DNA"/>
</dbReference>
<dbReference type="Gene3D" id="3.90.1720.10">
    <property type="entry name" value="endopeptidase domain like (from Nostoc punctiforme)"/>
    <property type="match status" value="1"/>
</dbReference>
<accession>A0A150LC26</accession>
<dbReference type="Proteomes" id="UP000075455">
    <property type="component" value="Unassembled WGS sequence"/>
</dbReference>
<reference evidence="1 2" key="1">
    <citation type="submission" date="2016-01" db="EMBL/GenBank/DDBJ databases">
        <title>Draft Genome Sequences of Seven Thermophilic Sporeformers Isolated from Foods.</title>
        <authorList>
            <person name="Berendsen E.M."/>
            <person name="Wells-Bennik M.H."/>
            <person name="Krawcyk A.O."/>
            <person name="De Jong A."/>
            <person name="Holsappel S."/>
            <person name="Eijlander R.T."/>
            <person name="Kuipers O.P."/>
        </authorList>
    </citation>
    <scope>NUCLEOTIDE SEQUENCE [LARGE SCALE GENOMIC DNA]</scope>
    <source>
        <strain evidence="1 2">B4119</strain>
    </source>
</reference>
<evidence type="ECO:0000313" key="2">
    <source>
        <dbReference type="Proteomes" id="UP000075455"/>
    </source>
</evidence>
<dbReference type="AlphaFoldDB" id="A0A150LC26"/>
<name>A0A150LC26_9BACL</name>
<proteinExistence type="predicted"/>
<dbReference type="PATRIC" id="fig|81408.3.peg.691"/>
<evidence type="ECO:0000313" key="1">
    <source>
        <dbReference type="EMBL" id="KYD09569.1"/>
    </source>
</evidence>
<sequence>MDLTGEEVAAVAASYVGSPYKYGGTTPKGFDASIGAKRVIK</sequence>
<dbReference type="SUPFAM" id="SSF54001">
    <property type="entry name" value="Cysteine proteinases"/>
    <property type="match status" value="1"/>
</dbReference>
<dbReference type="InterPro" id="IPR038765">
    <property type="entry name" value="Papain-like_cys_pep_sf"/>
</dbReference>
<protein>
    <submittedName>
        <fullName evidence="1">Uncharacterized protein</fullName>
    </submittedName>
</protein>